<evidence type="ECO:0000256" key="3">
    <source>
        <dbReference type="ARBA" id="ARBA00022722"/>
    </source>
</evidence>
<organism evidence="8 9">
    <name type="scientific">Adineta steineri</name>
    <dbReference type="NCBI Taxonomy" id="433720"/>
    <lineage>
        <taxon>Eukaryota</taxon>
        <taxon>Metazoa</taxon>
        <taxon>Spiralia</taxon>
        <taxon>Gnathifera</taxon>
        <taxon>Rotifera</taxon>
        <taxon>Eurotatoria</taxon>
        <taxon>Bdelloidea</taxon>
        <taxon>Adinetida</taxon>
        <taxon>Adinetidae</taxon>
        <taxon>Adineta</taxon>
    </lineage>
</organism>
<keyword evidence="4" id="KW-0255">Endonuclease</keyword>
<dbReference type="GO" id="GO:0004519">
    <property type="term" value="F:endonuclease activity"/>
    <property type="evidence" value="ECO:0007669"/>
    <property type="project" value="UniProtKB-KW"/>
</dbReference>
<dbReference type="PROSITE" id="PS50994">
    <property type="entry name" value="INTEGRASE"/>
    <property type="match status" value="1"/>
</dbReference>
<protein>
    <recommendedName>
        <fullName evidence="7">Integrase catalytic domain-containing protein</fullName>
    </recommendedName>
</protein>
<dbReference type="SUPFAM" id="SSF56672">
    <property type="entry name" value="DNA/RNA polymerases"/>
    <property type="match status" value="1"/>
</dbReference>
<dbReference type="GO" id="GO:0016787">
    <property type="term" value="F:hydrolase activity"/>
    <property type="evidence" value="ECO:0007669"/>
    <property type="project" value="UniProtKB-KW"/>
</dbReference>
<sequence>MKIVIGSITTTAKLWILEHLCTGIILGLDWLSSDTYRANINFENNSLSICFNNKRSSTTLLKINSNQNYRVRTCDKLILNSMEEKIIEVKVIDLPNHDTVQFTPTPRFLHEDSILMPHALIKVKNYKALMTIANLSKKPRIINQNTPIGTIEIESPNSSCFSISSISPEPQQQQQQQLISTEDKKIPIQVKKTIDEMTQHLNKEQQQSLLSILYQHHELFDTSVPKIANTHIQHTIPTGNNHPVNSKPYRLNPEKQQIMDNEIQSMHAAGLIRQSQSEWSSPVVLEHCEHLNNVLSVLNKANFQVNPPKCSFVKSEMDYLGHTINCHGFKPLHTNIDAIMKTPTPRTAKQVHSFLQMANFYRKFIHNFTELTRPLRPFQQKNMKFYWGDSEQLAWNGLKTALTTPPVFLNFPQYDIKTKKKFPYILSTDASNFGIAGALKQQTSDGLKPIVYISRTLNAAERNYSTFERECLGITWSVTKLRDYLADESFVIETDQQPARNIHLNRSSTNRRVNNWKLHLQDYDIIEIKHKPGTRNCDADYMSRHPLINKEEINDELDGMCVVMTRSTTKQLNTTINQSLTTSPSSTTSCDTQHLSPLDTYRLKHEQNNDQEIQQLILECKSKQNSIYSIIKGVLHTQLNNGKYVPIIPVALRKEILHSFHDHPTAGHFGRDKTWYRLKDRCSWRNIRQDVIQYIQSCSACAKHNIRRHKPSGQMQLIEPPGEVFDLVQMDFTGPLKTSTNGNRYVISMTDYLSKYVISKAVSDDSAQTAAEFLVDISLEFGPPHQLQTDRGSHFTSIVFEQIAKKMGCVHTVSTPYHPQSQGVIERFNATFKQQLAKYTNEHYDDWDDYLQTVVASYNSAVHQVTQFTPFQIFHKRKSVSVFDPARKHITIPRVNDYWNYFLQFEKIYMVQVRRNIRHQQLQTKRRFDRNRPNIQFVIGQPVFIIKPGIHPAFGELYGGPYTIIKQLGPQTFDVVDNYDKVRYQSLPYDRHRLSNEHRSGRGTSISFDFLNYALTNYIEPEHLALAVYYMFLFKITNGERDICIGMNTHTRYKDKLKSIIGLYESFIPLRCQLDRHGSFHELVEYVQEMATNCIKYSYFPLQHILAQHSDCPKPTFLDIFLDFITIEKKIMIGDSELCSIPLSIAINEDEDVNKFDFILTIQYDLNINQFSCIINASLDLFHQETINKISRQFHSILYDLFTSVNDKMKNK</sequence>
<keyword evidence="2" id="KW-0548">Nucleotidyltransferase</keyword>
<dbReference type="FunFam" id="3.10.20.370:FF:000001">
    <property type="entry name" value="Retrovirus-related Pol polyprotein from transposon 17.6-like protein"/>
    <property type="match status" value="1"/>
</dbReference>
<dbReference type="GO" id="GO:0015074">
    <property type="term" value="P:DNA integration"/>
    <property type="evidence" value="ECO:0007669"/>
    <property type="project" value="InterPro"/>
</dbReference>
<dbReference type="Pfam" id="PF17921">
    <property type="entry name" value="Integrase_H2C2"/>
    <property type="match status" value="1"/>
</dbReference>
<dbReference type="Gene3D" id="3.30.420.10">
    <property type="entry name" value="Ribonuclease H-like superfamily/Ribonuclease H"/>
    <property type="match status" value="1"/>
</dbReference>
<evidence type="ECO:0000256" key="5">
    <source>
        <dbReference type="ARBA" id="ARBA00022801"/>
    </source>
</evidence>
<evidence type="ECO:0000256" key="4">
    <source>
        <dbReference type="ARBA" id="ARBA00022759"/>
    </source>
</evidence>
<dbReference type="FunFam" id="1.10.340.70:FF:000001">
    <property type="entry name" value="Retrovirus-related Pol polyprotein from transposon gypsy-like Protein"/>
    <property type="match status" value="1"/>
</dbReference>
<dbReference type="Pfam" id="PF17917">
    <property type="entry name" value="RT_RNaseH"/>
    <property type="match status" value="1"/>
</dbReference>
<reference evidence="8" key="1">
    <citation type="submission" date="2021-02" db="EMBL/GenBank/DDBJ databases">
        <authorList>
            <person name="Nowell W R."/>
        </authorList>
    </citation>
    <scope>NUCLEOTIDE SEQUENCE</scope>
</reference>
<dbReference type="InterPro" id="IPR041588">
    <property type="entry name" value="Integrase_H2C2"/>
</dbReference>
<dbReference type="PANTHER" id="PTHR37984:SF5">
    <property type="entry name" value="PROTEIN NYNRIN-LIKE"/>
    <property type="match status" value="1"/>
</dbReference>
<dbReference type="Gene3D" id="3.30.70.270">
    <property type="match status" value="2"/>
</dbReference>
<dbReference type="Gene3D" id="1.10.340.70">
    <property type="match status" value="1"/>
</dbReference>
<dbReference type="Pfam" id="PF00668">
    <property type="entry name" value="Condensation"/>
    <property type="match status" value="1"/>
</dbReference>
<dbReference type="InterPro" id="IPR043502">
    <property type="entry name" value="DNA/RNA_pol_sf"/>
</dbReference>
<keyword evidence="5" id="KW-0378">Hydrolase</keyword>
<dbReference type="InterPro" id="IPR043128">
    <property type="entry name" value="Rev_trsase/Diguanyl_cyclase"/>
</dbReference>
<evidence type="ECO:0000256" key="6">
    <source>
        <dbReference type="ARBA" id="ARBA00022918"/>
    </source>
</evidence>
<accession>A0A814VX61</accession>
<dbReference type="CDD" id="cd09274">
    <property type="entry name" value="RNase_HI_RT_Ty3"/>
    <property type="match status" value="1"/>
</dbReference>
<dbReference type="GO" id="GO:0003964">
    <property type="term" value="F:RNA-directed DNA polymerase activity"/>
    <property type="evidence" value="ECO:0007669"/>
    <property type="project" value="UniProtKB-KW"/>
</dbReference>
<dbReference type="Gene3D" id="3.30.559.30">
    <property type="entry name" value="Nonribosomal peptide synthetase, condensation domain"/>
    <property type="match status" value="1"/>
</dbReference>
<comment type="caution">
    <text evidence="8">The sequence shown here is derived from an EMBL/GenBank/DDBJ whole genome shotgun (WGS) entry which is preliminary data.</text>
</comment>
<dbReference type="InterPro" id="IPR041373">
    <property type="entry name" value="RT_RNaseH"/>
</dbReference>
<dbReference type="Pfam" id="PF00665">
    <property type="entry name" value="rve"/>
    <property type="match status" value="1"/>
</dbReference>
<evidence type="ECO:0000256" key="1">
    <source>
        <dbReference type="ARBA" id="ARBA00022679"/>
    </source>
</evidence>
<dbReference type="SUPFAM" id="SSF53098">
    <property type="entry name" value="Ribonuclease H-like"/>
    <property type="match status" value="1"/>
</dbReference>
<feature type="domain" description="Integrase catalytic" evidence="7">
    <location>
        <begin position="717"/>
        <end position="878"/>
    </location>
</feature>
<dbReference type="Gene3D" id="3.10.10.10">
    <property type="entry name" value="HIV Type 1 Reverse Transcriptase, subunit A, domain 1"/>
    <property type="match status" value="1"/>
</dbReference>
<dbReference type="InterPro" id="IPR001584">
    <property type="entry name" value="Integrase_cat-core"/>
</dbReference>
<dbReference type="Gene3D" id="3.10.20.370">
    <property type="match status" value="1"/>
</dbReference>
<dbReference type="PANTHER" id="PTHR37984">
    <property type="entry name" value="PROTEIN CBG26694"/>
    <property type="match status" value="1"/>
</dbReference>
<dbReference type="InterPro" id="IPR001242">
    <property type="entry name" value="Condensation_dom"/>
</dbReference>
<gene>
    <name evidence="8" type="ORF">IZO911_LOCUS28188</name>
</gene>
<dbReference type="SUPFAM" id="SSF52777">
    <property type="entry name" value="CoA-dependent acyltransferases"/>
    <property type="match status" value="1"/>
</dbReference>
<dbReference type="EMBL" id="CAJNOE010000396">
    <property type="protein sequence ID" value="CAF1193610.1"/>
    <property type="molecule type" value="Genomic_DNA"/>
</dbReference>
<keyword evidence="3" id="KW-0540">Nuclease</keyword>
<dbReference type="InterPro" id="IPR050951">
    <property type="entry name" value="Retrovirus_Pol_polyprotein"/>
</dbReference>
<dbReference type="Proteomes" id="UP000663860">
    <property type="component" value="Unassembled WGS sequence"/>
</dbReference>
<proteinExistence type="predicted"/>
<evidence type="ECO:0000259" key="7">
    <source>
        <dbReference type="PROSITE" id="PS50994"/>
    </source>
</evidence>
<dbReference type="FunFam" id="3.30.70.270:FF:000020">
    <property type="entry name" value="Transposon Tf2-6 polyprotein-like Protein"/>
    <property type="match status" value="1"/>
</dbReference>
<dbReference type="InterPro" id="IPR012337">
    <property type="entry name" value="RNaseH-like_sf"/>
</dbReference>
<dbReference type="FunFam" id="3.30.420.10:FF:000032">
    <property type="entry name" value="Retrovirus-related Pol polyprotein from transposon 297-like Protein"/>
    <property type="match status" value="1"/>
</dbReference>
<evidence type="ECO:0000313" key="8">
    <source>
        <dbReference type="EMBL" id="CAF1193610.1"/>
    </source>
</evidence>
<dbReference type="GO" id="GO:0003676">
    <property type="term" value="F:nucleic acid binding"/>
    <property type="evidence" value="ECO:0007669"/>
    <property type="project" value="InterPro"/>
</dbReference>
<evidence type="ECO:0000256" key="2">
    <source>
        <dbReference type="ARBA" id="ARBA00022695"/>
    </source>
</evidence>
<dbReference type="InterPro" id="IPR036397">
    <property type="entry name" value="RNaseH_sf"/>
</dbReference>
<name>A0A814VX61_9BILA</name>
<dbReference type="AlphaFoldDB" id="A0A814VX61"/>
<keyword evidence="1" id="KW-0808">Transferase</keyword>
<evidence type="ECO:0000313" key="9">
    <source>
        <dbReference type="Proteomes" id="UP000663860"/>
    </source>
</evidence>
<keyword evidence="6" id="KW-0695">RNA-directed DNA polymerase</keyword>